<dbReference type="RefSeq" id="WP_406787344.1">
    <property type="nucleotide sequence ID" value="NZ_JBJIAA010000007.1"/>
</dbReference>
<dbReference type="EMBL" id="JBJIAA010000007">
    <property type="protein sequence ID" value="MFL0250679.1"/>
    <property type="molecule type" value="Genomic_DNA"/>
</dbReference>
<gene>
    <name evidence="1" type="ORF">ACJDT4_09625</name>
</gene>
<comment type="caution">
    <text evidence="1">The sequence shown here is derived from an EMBL/GenBank/DDBJ whole genome shotgun (WGS) entry which is preliminary data.</text>
</comment>
<dbReference type="Proteomes" id="UP001623592">
    <property type="component" value="Unassembled WGS sequence"/>
</dbReference>
<evidence type="ECO:0000313" key="2">
    <source>
        <dbReference type="Proteomes" id="UP001623592"/>
    </source>
</evidence>
<keyword evidence="2" id="KW-1185">Reference proteome</keyword>
<reference evidence="1 2" key="1">
    <citation type="submission" date="2024-11" db="EMBL/GenBank/DDBJ databases">
        <authorList>
            <person name="Heng Y.C."/>
            <person name="Lim A.C.H."/>
            <person name="Lee J.K.Y."/>
            <person name="Kittelmann S."/>
        </authorList>
    </citation>
    <scope>NUCLEOTIDE SEQUENCE [LARGE SCALE GENOMIC DNA]</scope>
    <source>
        <strain evidence="1 2">WILCCON 0114</strain>
    </source>
</reference>
<proteinExistence type="predicted"/>
<protein>
    <submittedName>
        <fullName evidence="1">YjgB family protein</fullName>
    </submittedName>
</protein>
<evidence type="ECO:0000313" key="1">
    <source>
        <dbReference type="EMBL" id="MFL0250679.1"/>
    </source>
</evidence>
<sequence length="220" mass="24254">MFLFNRKSIVKITGALSLLFLVGCTNSQKSSLNSDANKVKNDVNNISSKTYINGPKKNQKNNSAQNVVLADIRTYAIQGKVINSDYTIKNTNITSVQKMLGKPDSSTWIASAKGLYSTYSKHNIVFGSNKGGQIFEIRSLDPKLNKISLSMVKSNFGTPKYDVKTGGRETIGYTAGDQFKILFVFPEPTKSNPDPLMTNYSVLYPAGTVNSMANDRGRQW</sequence>
<dbReference type="Pfam" id="PF14172">
    <property type="entry name" value="DUF4309"/>
    <property type="match status" value="1"/>
</dbReference>
<accession>A0ABW8TIC4</accession>
<organism evidence="1 2">
    <name type="scientific">Clostridium neuense</name>
    <dbReference type="NCBI Taxonomy" id="1728934"/>
    <lineage>
        <taxon>Bacteria</taxon>
        <taxon>Bacillati</taxon>
        <taxon>Bacillota</taxon>
        <taxon>Clostridia</taxon>
        <taxon>Eubacteriales</taxon>
        <taxon>Clostridiaceae</taxon>
        <taxon>Clostridium</taxon>
    </lineage>
</organism>
<dbReference type="InterPro" id="IPR025453">
    <property type="entry name" value="DUF4309"/>
</dbReference>
<dbReference type="PROSITE" id="PS51257">
    <property type="entry name" value="PROKAR_LIPOPROTEIN"/>
    <property type="match status" value="1"/>
</dbReference>
<name>A0ABW8TIC4_9CLOT</name>